<gene>
    <name evidence="2" type="ORF">DPMN_192702</name>
</gene>
<evidence type="ECO:0000313" key="2">
    <source>
        <dbReference type="EMBL" id="KAH3693298.1"/>
    </source>
</evidence>
<dbReference type="Proteomes" id="UP000828390">
    <property type="component" value="Unassembled WGS sequence"/>
</dbReference>
<organism evidence="2 3">
    <name type="scientific">Dreissena polymorpha</name>
    <name type="common">Zebra mussel</name>
    <name type="synonym">Mytilus polymorpha</name>
    <dbReference type="NCBI Taxonomy" id="45954"/>
    <lineage>
        <taxon>Eukaryota</taxon>
        <taxon>Metazoa</taxon>
        <taxon>Spiralia</taxon>
        <taxon>Lophotrochozoa</taxon>
        <taxon>Mollusca</taxon>
        <taxon>Bivalvia</taxon>
        <taxon>Autobranchia</taxon>
        <taxon>Heteroconchia</taxon>
        <taxon>Euheterodonta</taxon>
        <taxon>Imparidentia</taxon>
        <taxon>Neoheterodontei</taxon>
        <taxon>Myida</taxon>
        <taxon>Dreissenoidea</taxon>
        <taxon>Dreissenidae</taxon>
        <taxon>Dreissena</taxon>
    </lineage>
</organism>
<keyword evidence="3" id="KW-1185">Reference proteome</keyword>
<sequence length="97" mass="10703">MFLTVFSNSDHASRVTASPLPTTTSTRSSAAGEKTSDTLLTVSRDRFEPRNDETEDPDPSLWSRPRSLFGTPNVSRMCARLVAETTSISILSLILYH</sequence>
<evidence type="ECO:0000256" key="1">
    <source>
        <dbReference type="SAM" id="MobiDB-lite"/>
    </source>
</evidence>
<accession>A0A9D3Y3Q6</accession>
<dbReference type="AlphaFoldDB" id="A0A9D3Y3Q6"/>
<dbReference type="EMBL" id="JAIWYP010000017">
    <property type="protein sequence ID" value="KAH3693298.1"/>
    <property type="molecule type" value="Genomic_DNA"/>
</dbReference>
<feature type="compositionally biased region" description="Low complexity" evidence="1">
    <location>
        <begin position="16"/>
        <end position="31"/>
    </location>
</feature>
<proteinExistence type="predicted"/>
<evidence type="ECO:0000313" key="3">
    <source>
        <dbReference type="Proteomes" id="UP000828390"/>
    </source>
</evidence>
<reference evidence="2" key="1">
    <citation type="journal article" date="2019" name="bioRxiv">
        <title>The Genome of the Zebra Mussel, Dreissena polymorpha: A Resource for Invasive Species Research.</title>
        <authorList>
            <person name="McCartney M.A."/>
            <person name="Auch B."/>
            <person name="Kono T."/>
            <person name="Mallez S."/>
            <person name="Zhang Y."/>
            <person name="Obille A."/>
            <person name="Becker A."/>
            <person name="Abrahante J.E."/>
            <person name="Garbe J."/>
            <person name="Badalamenti J.P."/>
            <person name="Herman A."/>
            <person name="Mangelson H."/>
            <person name="Liachko I."/>
            <person name="Sullivan S."/>
            <person name="Sone E.D."/>
            <person name="Koren S."/>
            <person name="Silverstein K.A.T."/>
            <person name="Beckman K.B."/>
            <person name="Gohl D.M."/>
        </authorList>
    </citation>
    <scope>NUCLEOTIDE SEQUENCE</scope>
    <source>
        <strain evidence="2">Duluth1</strain>
        <tissue evidence="2">Whole animal</tissue>
    </source>
</reference>
<name>A0A9D3Y3Q6_DREPO</name>
<reference evidence="2" key="2">
    <citation type="submission" date="2020-11" db="EMBL/GenBank/DDBJ databases">
        <authorList>
            <person name="McCartney M.A."/>
            <person name="Auch B."/>
            <person name="Kono T."/>
            <person name="Mallez S."/>
            <person name="Becker A."/>
            <person name="Gohl D.M."/>
            <person name="Silverstein K.A.T."/>
            <person name="Koren S."/>
            <person name="Bechman K.B."/>
            <person name="Herman A."/>
            <person name="Abrahante J.E."/>
            <person name="Garbe J."/>
        </authorList>
    </citation>
    <scope>NUCLEOTIDE SEQUENCE</scope>
    <source>
        <strain evidence="2">Duluth1</strain>
        <tissue evidence="2">Whole animal</tissue>
    </source>
</reference>
<feature type="region of interest" description="Disordered" evidence="1">
    <location>
        <begin position="1"/>
        <end position="64"/>
    </location>
</feature>
<protein>
    <submittedName>
        <fullName evidence="2">Uncharacterized protein</fullName>
    </submittedName>
</protein>
<feature type="compositionally biased region" description="Polar residues" evidence="1">
    <location>
        <begin position="1"/>
        <end position="10"/>
    </location>
</feature>
<comment type="caution">
    <text evidence="2">The sequence shown here is derived from an EMBL/GenBank/DDBJ whole genome shotgun (WGS) entry which is preliminary data.</text>
</comment>
<feature type="compositionally biased region" description="Basic and acidic residues" evidence="1">
    <location>
        <begin position="43"/>
        <end position="52"/>
    </location>
</feature>